<name>A0A941E8A0_9ACTN</name>
<organism evidence="2 3">
    <name type="scientific">Actinospica acidithermotolerans</name>
    <dbReference type="NCBI Taxonomy" id="2828514"/>
    <lineage>
        <taxon>Bacteria</taxon>
        <taxon>Bacillati</taxon>
        <taxon>Actinomycetota</taxon>
        <taxon>Actinomycetes</taxon>
        <taxon>Catenulisporales</taxon>
        <taxon>Actinospicaceae</taxon>
        <taxon>Actinospica</taxon>
    </lineage>
</organism>
<dbReference type="InterPro" id="IPR029058">
    <property type="entry name" value="AB_hydrolase_fold"/>
</dbReference>
<protein>
    <recommendedName>
        <fullName evidence="4">Esterase</fullName>
    </recommendedName>
</protein>
<keyword evidence="1" id="KW-1133">Transmembrane helix</keyword>
<dbReference type="InterPro" id="IPR000801">
    <property type="entry name" value="Esterase-like"/>
</dbReference>
<feature type="transmembrane region" description="Helical" evidence="1">
    <location>
        <begin position="111"/>
        <end position="128"/>
    </location>
</feature>
<keyword evidence="1" id="KW-0472">Membrane</keyword>
<dbReference type="AlphaFoldDB" id="A0A941E8A0"/>
<keyword evidence="3" id="KW-1185">Reference proteome</keyword>
<evidence type="ECO:0000313" key="2">
    <source>
        <dbReference type="EMBL" id="MBR7826896.1"/>
    </source>
</evidence>
<gene>
    <name evidence="2" type="ORF">KDK95_11330</name>
</gene>
<keyword evidence="1" id="KW-0812">Transmembrane</keyword>
<comment type="caution">
    <text evidence="2">The sequence shown here is derived from an EMBL/GenBank/DDBJ whole genome shotgun (WGS) entry which is preliminary data.</text>
</comment>
<proteinExistence type="predicted"/>
<sequence>MRPGIRVAAEGPLDWSIVSGLTPLALTLLGLGALLVLLYGRDERWWRRWVPAILLGTFLLSVGIGLFVDRVWRPFPDDLPTDVVAWIGVVLGAVVLGAVQAIRRKGWRPRLAAGVAVLIAVVFGLNGINRVYDQFPTLRDALRSLTTQATPLKDVVGSKPLVVAPAGSYLSEVWQAPAGMPSGGTLTSAAIPGTRSGFHARDAWIYLPPAYEATPRPRLPVLLLLAGQPGSPSDWVDGGDIVNMMNAYAARHHGLAPIVVMADATGSEFGNPMCMDSRLGKAETYLTEDVPAWIEKTFQVDTDPAQWAVAGLSYGGTCALQFAVNKPGVFHTFISISGQDQPTLGSLQESIGKAFGGDTAAFLAVDPLTIMKTKKFPELHGMVVSGSDDGTYRPQQQRVYAACKGAAMQVAYEELPGGHGWQVWRPGLEKNLDWLSRQLMLTP</sequence>
<dbReference type="Pfam" id="PF00756">
    <property type="entry name" value="Esterase"/>
    <property type="match status" value="1"/>
</dbReference>
<reference evidence="2" key="1">
    <citation type="submission" date="2021-04" db="EMBL/GenBank/DDBJ databases">
        <title>Genome based classification of Actinospica acidithermotolerans sp. nov., an actinobacterium isolated from an Indonesian hot spring.</title>
        <authorList>
            <person name="Kusuma A.B."/>
            <person name="Putra K.E."/>
            <person name="Nafisah S."/>
            <person name="Loh J."/>
            <person name="Nouioui I."/>
            <person name="Goodfellow M."/>
        </authorList>
    </citation>
    <scope>NUCLEOTIDE SEQUENCE</scope>
    <source>
        <strain evidence="2">MGRD01-02</strain>
    </source>
</reference>
<dbReference type="SUPFAM" id="SSF53474">
    <property type="entry name" value="alpha/beta-Hydrolases"/>
    <property type="match status" value="1"/>
</dbReference>
<dbReference type="PANTHER" id="PTHR48098">
    <property type="entry name" value="ENTEROCHELIN ESTERASE-RELATED"/>
    <property type="match status" value="1"/>
</dbReference>
<evidence type="ECO:0000313" key="3">
    <source>
        <dbReference type="Proteomes" id="UP000676325"/>
    </source>
</evidence>
<dbReference type="Proteomes" id="UP000676325">
    <property type="component" value="Unassembled WGS sequence"/>
</dbReference>
<dbReference type="RefSeq" id="WP_212518040.1">
    <property type="nucleotide sequence ID" value="NZ_JAGSOH010000024.1"/>
</dbReference>
<dbReference type="InterPro" id="IPR050583">
    <property type="entry name" value="Mycobacterial_A85_antigen"/>
</dbReference>
<evidence type="ECO:0000256" key="1">
    <source>
        <dbReference type="SAM" id="Phobius"/>
    </source>
</evidence>
<dbReference type="EMBL" id="JAGSOH010000024">
    <property type="protein sequence ID" value="MBR7826896.1"/>
    <property type="molecule type" value="Genomic_DNA"/>
</dbReference>
<feature type="transmembrane region" description="Helical" evidence="1">
    <location>
        <begin position="49"/>
        <end position="68"/>
    </location>
</feature>
<dbReference type="GO" id="GO:0016747">
    <property type="term" value="F:acyltransferase activity, transferring groups other than amino-acyl groups"/>
    <property type="evidence" value="ECO:0007669"/>
    <property type="project" value="TreeGrafter"/>
</dbReference>
<dbReference type="PANTHER" id="PTHR48098:SF1">
    <property type="entry name" value="DIACYLGLYCEROL ACYLTRANSFERASE_MYCOLYLTRANSFERASE AG85A"/>
    <property type="match status" value="1"/>
</dbReference>
<dbReference type="Gene3D" id="3.40.50.1820">
    <property type="entry name" value="alpha/beta hydrolase"/>
    <property type="match status" value="1"/>
</dbReference>
<accession>A0A941E8A0</accession>
<feature type="transmembrane region" description="Helical" evidence="1">
    <location>
        <begin position="83"/>
        <end position="99"/>
    </location>
</feature>
<evidence type="ECO:0008006" key="4">
    <source>
        <dbReference type="Google" id="ProtNLM"/>
    </source>
</evidence>
<feature type="transmembrane region" description="Helical" evidence="1">
    <location>
        <begin position="15"/>
        <end position="37"/>
    </location>
</feature>